<evidence type="ECO:0000313" key="2">
    <source>
        <dbReference type="EMBL" id="OQR77881.1"/>
    </source>
</evidence>
<protein>
    <submittedName>
        <fullName evidence="2">Uncharacterized protein</fullName>
    </submittedName>
</protein>
<evidence type="ECO:0000256" key="1">
    <source>
        <dbReference type="SAM" id="MobiDB-lite"/>
    </source>
</evidence>
<evidence type="ECO:0000313" key="3">
    <source>
        <dbReference type="Proteomes" id="UP000192247"/>
    </source>
</evidence>
<gene>
    <name evidence="2" type="ORF">BIW11_06779</name>
</gene>
<dbReference type="EMBL" id="MNPL01002937">
    <property type="protein sequence ID" value="OQR77881.1"/>
    <property type="molecule type" value="Genomic_DNA"/>
</dbReference>
<name>A0A1V9XWR3_9ACAR</name>
<dbReference type="Proteomes" id="UP000192247">
    <property type="component" value="Unassembled WGS sequence"/>
</dbReference>
<feature type="non-terminal residue" evidence="2">
    <location>
        <position position="1"/>
    </location>
</feature>
<proteinExistence type="predicted"/>
<keyword evidence="3" id="KW-1185">Reference proteome</keyword>
<comment type="caution">
    <text evidence="2">The sequence shown here is derived from an EMBL/GenBank/DDBJ whole genome shotgun (WGS) entry which is preliminary data.</text>
</comment>
<reference evidence="2 3" key="1">
    <citation type="journal article" date="2017" name="Gigascience">
        <title>Draft genome of the honey bee ectoparasitic mite, Tropilaelaps mercedesae, is shaped by the parasitic life history.</title>
        <authorList>
            <person name="Dong X."/>
            <person name="Armstrong S.D."/>
            <person name="Xia D."/>
            <person name="Makepeace B.L."/>
            <person name="Darby A.C."/>
            <person name="Kadowaki T."/>
        </authorList>
    </citation>
    <scope>NUCLEOTIDE SEQUENCE [LARGE SCALE GENOMIC DNA]</scope>
    <source>
        <strain evidence="2">Wuxi-XJTLU</strain>
    </source>
</reference>
<feature type="region of interest" description="Disordered" evidence="1">
    <location>
        <begin position="23"/>
        <end position="49"/>
    </location>
</feature>
<organism evidence="2 3">
    <name type="scientific">Tropilaelaps mercedesae</name>
    <dbReference type="NCBI Taxonomy" id="418985"/>
    <lineage>
        <taxon>Eukaryota</taxon>
        <taxon>Metazoa</taxon>
        <taxon>Ecdysozoa</taxon>
        <taxon>Arthropoda</taxon>
        <taxon>Chelicerata</taxon>
        <taxon>Arachnida</taxon>
        <taxon>Acari</taxon>
        <taxon>Parasitiformes</taxon>
        <taxon>Mesostigmata</taxon>
        <taxon>Gamasina</taxon>
        <taxon>Dermanyssoidea</taxon>
        <taxon>Laelapidae</taxon>
        <taxon>Tropilaelaps</taxon>
    </lineage>
</organism>
<dbReference type="InParanoid" id="A0A1V9XWR3"/>
<dbReference type="AlphaFoldDB" id="A0A1V9XWR3"/>
<accession>A0A1V9XWR3</accession>
<sequence length="49" mass="5716">QCKFAELPLFNERSAPSRLKRFLQKTKRTPNSSEASDVTIRLSHRLNED</sequence>